<dbReference type="PROSITE" id="PS01148">
    <property type="entry name" value="UPF0033"/>
    <property type="match status" value="1"/>
</dbReference>
<dbReference type="PRINTS" id="PR00368">
    <property type="entry name" value="FADPNR"/>
</dbReference>
<keyword evidence="3" id="KW-0285">Flavoprotein</keyword>
<dbReference type="Pfam" id="PF13686">
    <property type="entry name" value="DrsE_2"/>
    <property type="match status" value="1"/>
</dbReference>
<proteinExistence type="inferred from homology"/>
<dbReference type="NCBIfam" id="NF010037">
    <property type="entry name" value="PRK13512.1"/>
    <property type="match status" value="1"/>
</dbReference>
<evidence type="ECO:0000256" key="4">
    <source>
        <dbReference type="ARBA" id="ARBA00022827"/>
    </source>
</evidence>
<dbReference type="SUPFAM" id="SSF51905">
    <property type="entry name" value="FAD/NAD(P)-binding domain"/>
    <property type="match status" value="1"/>
</dbReference>
<dbReference type="InterPro" id="IPR016156">
    <property type="entry name" value="FAD/NAD-linked_Rdtase_dimer_sf"/>
</dbReference>
<dbReference type="PANTHER" id="PTHR43429:SF1">
    <property type="entry name" value="NAD(P)H SULFUR OXIDOREDUCTASE (COA-DEPENDENT)"/>
    <property type="match status" value="1"/>
</dbReference>
<dbReference type="InterPro" id="IPR001455">
    <property type="entry name" value="TusA-like"/>
</dbReference>
<dbReference type="Gene3D" id="3.40.1260.10">
    <property type="entry name" value="DsrEFH-like"/>
    <property type="match status" value="1"/>
</dbReference>
<dbReference type="SUPFAM" id="SSF75169">
    <property type="entry name" value="DsrEFH-like"/>
    <property type="match status" value="1"/>
</dbReference>
<dbReference type="InterPro" id="IPR050260">
    <property type="entry name" value="FAD-bd_OxRdtase"/>
</dbReference>
<dbReference type="PRINTS" id="PR00411">
    <property type="entry name" value="PNDRDTASEI"/>
</dbReference>
<evidence type="ECO:0000256" key="1">
    <source>
        <dbReference type="ARBA" id="ARBA00001974"/>
    </source>
</evidence>
<dbReference type="Gene3D" id="3.30.110.40">
    <property type="entry name" value="TusA-like domain"/>
    <property type="match status" value="1"/>
</dbReference>
<dbReference type="PANTHER" id="PTHR43429">
    <property type="entry name" value="PYRIDINE NUCLEOTIDE-DISULFIDE OXIDOREDUCTASE DOMAIN-CONTAINING"/>
    <property type="match status" value="1"/>
</dbReference>
<dbReference type="InterPro" id="IPR004099">
    <property type="entry name" value="Pyr_nucl-diS_OxRdtase_dimer"/>
</dbReference>
<dbReference type="Pfam" id="PF02852">
    <property type="entry name" value="Pyr_redox_dim"/>
    <property type="match status" value="1"/>
</dbReference>
<dbReference type="Proteomes" id="UP000249645">
    <property type="component" value="Unassembled WGS sequence"/>
</dbReference>
<keyword evidence="6" id="KW-0676">Redox-active center</keyword>
<organism evidence="8 9">
    <name type="scientific">Pseudopedobacter saltans</name>
    <dbReference type="NCBI Taxonomy" id="151895"/>
    <lineage>
        <taxon>Bacteria</taxon>
        <taxon>Pseudomonadati</taxon>
        <taxon>Bacteroidota</taxon>
        <taxon>Sphingobacteriia</taxon>
        <taxon>Sphingobacteriales</taxon>
        <taxon>Sphingobacteriaceae</taxon>
        <taxon>Pseudopedobacter</taxon>
    </lineage>
</organism>
<dbReference type="InterPro" id="IPR036188">
    <property type="entry name" value="FAD/NAD-bd_sf"/>
</dbReference>
<dbReference type="InterPro" id="IPR027396">
    <property type="entry name" value="DsrEFH-like"/>
</dbReference>
<keyword evidence="4" id="KW-0274">FAD</keyword>
<dbReference type="Pfam" id="PF00581">
    <property type="entry name" value="Rhodanese"/>
    <property type="match status" value="1"/>
</dbReference>
<dbReference type="SMART" id="SM00450">
    <property type="entry name" value="RHOD"/>
    <property type="match status" value="1"/>
</dbReference>
<evidence type="ECO:0000259" key="7">
    <source>
        <dbReference type="PROSITE" id="PS50206"/>
    </source>
</evidence>
<dbReference type="PROSITE" id="PS50206">
    <property type="entry name" value="RHODANESE_3"/>
    <property type="match status" value="1"/>
</dbReference>
<sequence>MKIVIIGGVAGGATAAARLRRMDEHAAITIYEKGTDISYANCGLPYYIGRNITDRDRLLLQTPESFNARFNVAVKVLHEVTAIDTTSKTVTVLNLATNETIVDHFDKLLISTGAIGRLPQFVKEEKAPVFGLRTLADMDAIDHYINQEQPKRAIVVGAGFIGLEMAENLVERGLNVTIVQYGKQILGTVDYEMACILHNDLRTLGVNLILDAEVTAMELHNNTASLKLKSGESITGDLILVSTGIAPNAALAKNAGITLGDQGGISVNEYMQTSSPDVYAVGDVAEIYHRIFKSKMLVPLAGPANKQARIAADNMILGNKKKYEGAIGTSILKLSTLTAASVGGTEEQLKRFNISFFTDMIHGQSHASYYPGSQPISLKINYAPNSGLLLGAQVVGGAGVDARIDMLATIMQNGGTIYDLAELEHAYAPPYSSAKDPVNMIGFVAENKLENLVKTISHHELSDLLISENTLLLDVRTSDEFEMGHIDDALNFPLDKMRTQLTQLSKDKMIIVYCQVGLRGYVAARMLTQSGFPKVYNLSGGYKTYASVQQSEQAIKCTSESIVLTENRVESKIPAVASIQIDACGLQCPGPIMKLKDAYQKIKNGQSLSIVVTDPGFVEDVQGWSKMMGASVEHIDRDNGKFQVIIKKTLLPETRDNYIPIRDNKTIIVFSNDFDKVFASLIIANGAIAAGKKVTLFFTFWGLSVIRKMSTTTNKSFLDKIFGKMLPNSIQQLSLSKMNMLGMAPKMMQYVMKKKNVQSLQMLLQNLLNNGAELIACSMSMEVMGIQRAELIDEVKIAGVAAYLERSEQANMNLFI</sequence>
<dbReference type="Gene3D" id="3.50.50.60">
    <property type="entry name" value="FAD/NAD(P)-binding domain"/>
    <property type="match status" value="2"/>
</dbReference>
<dbReference type="Gene3D" id="3.40.250.10">
    <property type="entry name" value="Rhodanese-like domain"/>
    <property type="match status" value="1"/>
</dbReference>
<evidence type="ECO:0000256" key="5">
    <source>
        <dbReference type="ARBA" id="ARBA00023002"/>
    </source>
</evidence>
<dbReference type="Pfam" id="PF07992">
    <property type="entry name" value="Pyr_redox_2"/>
    <property type="match status" value="1"/>
</dbReference>
<evidence type="ECO:0000256" key="3">
    <source>
        <dbReference type="ARBA" id="ARBA00022630"/>
    </source>
</evidence>
<dbReference type="AlphaFoldDB" id="A0A2W5GKT2"/>
<dbReference type="SUPFAM" id="SSF64307">
    <property type="entry name" value="SirA-like"/>
    <property type="match status" value="1"/>
</dbReference>
<dbReference type="InterPro" id="IPR036873">
    <property type="entry name" value="Rhodanese-like_dom_sf"/>
</dbReference>
<dbReference type="InterPro" id="IPR036868">
    <property type="entry name" value="TusA-like_sf"/>
</dbReference>
<comment type="similarity">
    <text evidence="2">Belongs to the class-III pyridine nucleotide-disulfide oxidoreductase family.</text>
</comment>
<comment type="caution">
    <text evidence="8">The sequence shown here is derived from an EMBL/GenBank/DDBJ whole genome shotgun (WGS) entry which is preliminary data.</text>
</comment>
<dbReference type="SUPFAM" id="SSF52821">
    <property type="entry name" value="Rhodanese/Cell cycle control phosphatase"/>
    <property type="match status" value="1"/>
</dbReference>
<evidence type="ECO:0000313" key="9">
    <source>
        <dbReference type="Proteomes" id="UP000249645"/>
    </source>
</evidence>
<evidence type="ECO:0000256" key="2">
    <source>
        <dbReference type="ARBA" id="ARBA00009130"/>
    </source>
</evidence>
<gene>
    <name evidence="8" type="ORF">DI598_15200</name>
</gene>
<dbReference type="InterPro" id="IPR001763">
    <property type="entry name" value="Rhodanese-like_dom"/>
</dbReference>
<dbReference type="SUPFAM" id="SSF55424">
    <property type="entry name" value="FAD/NAD-linked reductases, dimerisation (C-terminal) domain"/>
    <property type="match status" value="1"/>
</dbReference>
<evidence type="ECO:0000256" key="6">
    <source>
        <dbReference type="ARBA" id="ARBA00023284"/>
    </source>
</evidence>
<dbReference type="InterPro" id="IPR023753">
    <property type="entry name" value="FAD/NAD-binding_dom"/>
</dbReference>
<reference evidence="8 9" key="1">
    <citation type="submission" date="2017-11" db="EMBL/GenBank/DDBJ databases">
        <title>Infants hospitalized years apart are colonized by the same room-sourced microbial strains.</title>
        <authorList>
            <person name="Brooks B."/>
            <person name="Olm M.R."/>
            <person name="Firek B.A."/>
            <person name="Baker R."/>
            <person name="Thomas B.C."/>
            <person name="Morowitz M.J."/>
            <person name="Banfield J.F."/>
        </authorList>
    </citation>
    <scope>NUCLEOTIDE SEQUENCE [LARGE SCALE GENOMIC DNA]</scope>
    <source>
        <strain evidence="8">S2_009_000_R2_76</strain>
    </source>
</reference>
<feature type="domain" description="Rhodanese" evidence="7">
    <location>
        <begin position="466"/>
        <end position="554"/>
    </location>
</feature>
<comment type="cofactor">
    <cofactor evidence="1">
        <name>FAD</name>
        <dbReference type="ChEBI" id="CHEBI:57692"/>
    </cofactor>
</comment>
<name>A0A2W5GKT2_9SPHI</name>
<keyword evidence="5" id="KW-0560">Oxidoreductase</keyword>
<dbReference type="EMBL" id="QFOI01000346">
    <property type="protein sequence ID" value="PZP43902.1"/>
    <property type="molecule type" value="Genomic_DNA"/>
</dbReference>
<dbReference type="InterPro" id="IPR032836">
    <property type="entry name" value="DsrE2-like"/>
</dbReference>
<accession>A0A2W5GKT2</accession>
<dbReference type="Pfam" id="PF01206">
    <property type="entry name" value="TusA"/>
    <property type="match status" value="1"/>
</dbReference>
<dbReference type="GO" id="GO:0016491">
    <property type="term" value="F:oxidoreductase activity"/>
    <property type="evidence" value="ECO:0007669"/>
    <property type="project" value="UniProtKB-KW"/>
</dbReference>
<evidence type="ECO:0000313" key="8">
    <source>
        <dbReference type="EMBL" id="PZP43902.1"/>
    </source>
</evidence>
<protein>
    <submittedName>
        <fullName evidence="8">CoA-disulfide reductase</fullName>
    </submittedName>
</protein>